<organism evidence="2 3">
    <name type="scientific">Aspergillus saccharolyticus JOP 1030-1</name>
    <dbReference type="NCBI Taxonomy" id="1450539"/>
    <lineage>
        <taxon>Eukaryota</taxon>
        <taxon>Fungi</taxon>
        <taxon>Dikarya</taxon>
        <taxon>Ascomycota</taxon>
        <taxon>Pezizomycotina</taxon>
        <taxon>Eurotiomycetes</taxon>
        <taxon>Eurotiomycetidae</taxon>
        <taxon>Eurotiales</taxon>
        <taxon>Aspergillaceae</taxon>
        <taxon>Aspergillus</taxon>
        <taxon>Aspergillus subgen. Circumdati</taxon>
    </lineage>
</organism>
<keyword evidence="1" id="KW-0472">Membrane</keyword>
<keyword evidence="1" id="KW-1133">Transmembrane helix</keyword>
<protein>
    <submittedName>
        <fullName evidence="2">Uncharacterized protein</fullName>
    </submittedName>
</protein>
<dbReference type="EMBL" id="KZ821260">
    <property type="protein sequence ID" value="PYH41745.1"/>
    <property type="molecule type" value="Genomic_DNA"/>
</dbReference>
<keyword evidence="1" id="KW-0812">Transmembrane</keyword>
<dbReference type="Proteomes" id="UP000248349">
    <property type="component" value="Unassembled WGS sequence"/>
</dbReference>
<gene>
    <name evidence="2" type="ORF">BP01DRAFT_161378</name>
</gene>
<evidence type="ECO:0000313" key="3">
    <source>
        <dbReference type="Proteomes" id="UP000248349"/>
    </source>
</evidence>
<sequence length="196" mass="22252">MGYGWLPRVTRMNCIRYMCPVFIFHVLLSVRVNCTARIWTVTDGISSTSFGAQKGKWNTQKQSPSMGLGTLDIQKWSAGIVSYTSWPLLLAFLFVLVLFLFLCSVAGNASLNIISHRHDHHHHHHHQLPLSIYQHSRVPGEWVYCFCYLLIIICIPHLFHVCVFCASSIRIVSLPCFSSPCVHNFYGSEDAKWGGV</sequence>
<dbReference type="GeneID" id="37071928"/>
<accession>A0A318Z398</accession>
<evidence type="ECO:0000256" key="1">
    <source>
        <dbReference type="SAM" id="Phobius"/>
    </source>
</evidence>
<reference evidence="2 3" key="1">
    <citation type="submission" date="2016-12" db="EMBL/GenBank/DDBJ databases">
        <title>The genomes of Aspergillus section Nigri reveals drivers in fungal speciation.</title>
        <authorList>
            <consortium name="DOE Joint Genome Institute"/>
            <person name="Vesth T.C."/>
            <person name="Nybo J."/>
            <person name="Theobald S."/>
            <person name="Brandl J."/>
            <person name="Frisvad J.C."/>
            <person name="Nielsen K.F."/>
            <person name="Lyhne E.K."/>
            <person name="Kogle M.E."/>
            <person name="Kuo A."/>
            <person name="Riley R."/>
            <person name="Clum A."/>
            <person name="Nolan M."/>
            <person name="Lipzen A."/>
            <person name="Salamov A."/>
            <person name="Henrissat B."/>
            <person name="Wiebenga A."/>
            <person name="De Vries R.P."/>
            <person name="Grigoriev I.V."/>
            <person name="Mortensen U.H."/>
            <person name="Andersen M.R."/>
            <person name="Baker S.E."/>
        </authorList>
    </citation>
    <scope>NUCLEOTIDE SEQUENCE [LARGE SCALE GENOMIC DNA]</scope>
    <source>
        <strain evidence="2 3">JOP 1030-1</strain>
    </source>
</reference>
<feature type="transmembrane region" description="Helical" evidence="1">
    <location>
        <begin position="21"/>
        <end position="40"/>
    </location>
</feature>
<name>A0A318Z398_9EURO</name>
<proteinExistence type="predicted"/>
<feature type="transmembrane region" description="Helical" evidence="1">
    <location>
        <begin position="142"/>
        <end position="159"/>
    </location>
</feature>
<dbReference type="RefSeq" id="XP_025427727.1">
    <property type="nucleotide sequence ID" value="XM_025570700.1"/>
</dbReference>
<keyword evidence="3" id="KW-1185">Reference proteome</keyword>
<dbReference type="OrthoDB" id="4510109at2759"/>
<feature type="transmembrane region" description="Helical" evidence="1">
    <location>
        <begin position="86"/>
        <end position="107"/>
    </location>
</feature>
<evidence type="ECO:0000313" key="2">
    <source>
        <dbReference type="EMBL" id="PYH41745.1"/>
    </source>
</evidence>
<dbReference type="AlphaFoldDB" id="A0A318Z398"/>